<dbReference type="AlphaFoldDB" id="A0A6J0BHJ3"/>
<feature type="signal peptide" evidence="4">
    <location>
        <begin position="1"/>
        <end position="15"/>
    </location>
</feature>
<dbReference type="GeneID" id="107219836"/>
<dbReference type="GO" id="GO:0062129">
    <property type="term" value="C:chitin-based extracellular matrix"/>
    <property type="evidence" value="ECO:0007669"/>
    <property type="project" value="TreeGrafter"/>
</dbReference>
<dbReference type="PROSITE" id="PS51155">
    <property type="entry name" value="CHIT_BIND_RR_2"/>
    <property type="match status" value="1"/>
</dbReference>
<dbReference type="GO" id="GO:0008010">
    <property type="term" value="F:structural constituent of chitin-based larval cuticle"/>
    <property type="evidence" value="ECO:0007669"/>
    <property type="project" value="TreeGrafter"/>
</dbReference>
<dbReference type="InterPro" id="IPR050468">
    <property type="entry name" value="Cuticle_Struct_Prot"/>
</dbReference>
<dbReference type="InParanoid" id="A0A6J0BHJ3"/>
<name>A0A6J0BHJ3_NEOLC</name>
<dbReference type="CTD" id="36354"/>
<evidence type="ECO:0000256" key="1">
    <source>
        <dbReference type="ARBA" id="ARBA00022460"/>
    </source>
</evidence>
<dbReference type="KEGG" id="nlo:107219836"/>
<evidence type="ECO:0000256" key="3">
    <source>
        <dbReference type="SAM" id="MobiDB-lite"/>
    </source>
</evidence>
<evidence type="ECO:0000256" key="4">
    <source>
        <dbReference type="SAM" id="SignalP"/>
    </source>
</evidence>
<protein>
    <submittedName>
        <fullName evidence="6">Endocuticle structural glycoprotein SgAbd-2</fullName>
    </submittedName>
</protein>
<accession>A0A6J0BHJ3</accession>
<organism evidence="6">
    <name type="scientific">Neodiprion lecontei</name>
    <name type="common">Redheaded pine sawfly</name>
    <dbReference type="NCBI Taxonomy" id="441921"/>
    <lineage>
        <taxon>Eukaryota</taxon>
        <taxon>Metazoa</taxon>
        <taxon>Ecdysozoa</taxon>
        <taxon>Arthropoda</taxon>
        <taxon>Hexapoda</taxon>
        <taxon>Insecta</taxon>
        <taxon>Pterygota</taxon>
        <taxon>Neoptera</taxon>
        <taxon>Endopterygota</taxon>
        <taxon>Hymenoptera</taxon>
        <taxon>Tenthredinoidea</taxon>
        <taxon>Diprionidae</taxon>
        <taxon>Diprioninae</taxon>
        <taxon>Neodiprion</taxon>
    </lineage>
</organism>
<evidence type="ECO:0000256" key="2">
    <source>
        <dbReference type="PROSITE-ProRule" id="PRU00497"/>
    </source>
</evidence>
<dbReference type="RefSeq" id="XP_015513662.1">
    <property type="nucleotide sequence ID" value="XM_015658176.2"/>
</dbReference>
<dbReference type="PANTHER" id="PTHR10380:SF109">
    <property type="entry name" value="CUTICULAR PROTEIN 49AH"/>
    <property type="match status" value="1"/>
</dbReference>
<proteinExistence type="predicted"/>
<feature type="chain" id="PRO_5026871053" evidence="4">
    <location>
        <begin position="16"/>
        <end position="182"/>
    </location>
</feature>
<sequence>MKLLALAMLLAVASARPQREAYPEDVRSREQPVDDRRITSTQIPILQWNKQQDVDGTYKTNYETGNNIIAEESGYIKTLQGSDGESFPSLVQEGQYSYQAPDGTVITTRYIANENGFQVSGDHLPTPPPVSEEIQKGLDLIYEGIRLQEEEAKREAASKPGQQALAQSGDRRDEKDRIYQRQ</sequence>
<dbReference type="OrthoDB" id="7781803at2759"/>
<evidence type="ECO:0000313" key="6">
    <source>
        <dbReference type="RefSeq" id="XP_015513662.1"/>
    </source>
</evidence>
<dbReference type="InterPro" id="IPR000618">
    <property type="entry name" value="Insect_cuticle"/>
</dbReference>
<dbReference type="PROSITE" id="PS00233">
    <property type="entry name" value="CHIT_BIND_RR_1"/>
    <property type="match status" value="1"/>
</dbReference>
<dbReference type="PANTHER" id="PTHR10380">
    <property type="entry name" value="CUTICLE PROTEIN"/>
    <property type="match status" value="1"/>
</dbReference>
<dbReference type="Proteomes" id="UP000829291">
    <property type="component" value="Chromosome 1"/>
</dbReference>
<keyword evidence="5" id="KW-1185">Reference proteome</keyword>
<dbReference type="Pfam" id="PF00379">
    <property type="entry name" value="Chitin_bind_4"/>
    <property type="match status" value="1"/>
</dbReference>
<keyword evidence="1 2" id="KW-0193">Cuticle</keyword>
<dbReference type="FunCoup" id="A0A6J0BHJ3">
    <property type="interactions" value="25"/>
</dbReference>
<keyword evidence="4" id="KW-0732">Signal</keyword>
<gene>
    <name evidence="6" type="primary">LOC107219836</name>
</gene>
<feature type="compositionally biased region" description="Basic and acidic residues" evidence="3">
    <location>
        <begin position="169"/>
        <end position="182"/>
    </location>
</feature>
<feature type="region of interest" description="Disordered" evidence="3">
    <location>
        <begin position="151"/>
        <end position="182"/>
    </location>
</feature>
<reference evidence="6" key="1">
    <citation type="submission" date="2025-08" db="UniProtKB">
        <authorList>
            <consortium name="RefSeq"/>
        </authorList>
    </citation>
    <scope>IDENTIFICATION</scope>
    <source>
        <tissue evidence="6">Thorax and Abdomen</tissue>
    </source>
</reference>
<dbReference type="InterPro" id="IPR031311">
    <property type="entry name" value="CHIT_BIND_RR_consensus"/>
</dbReference>
<evidence type="ECO:0000313" key="5">
    <source>
        <dbReference type="Proteomes" id="UP000829291"/>
    </source>
</evidence>